<accession>Q9DFY8</accession>
<dbReference type="PANTHER" id="PTHR11437">
    <property type="entry name" value="RIBONUCLEASE"/>
    <property type="match status" value="1"/>
</dbReference>
<evidence type="ECO:0000256" key="5">
    <source>
        <dbReference type="RuleBase" id="RU000651"/>
    </source>
</evidence>
<keyword evidence="2 5" id="KW-0540">Nuclease</keyword>
<dbReference type="GO" id="GO:0004540">
    <property type="term" value="F:RNA nuclease activity"/>
    <property type="evidence" value="ECO:0007669"/>
    <property type="project" value="TreeGrafter"/>
</dbReference>
<evidence type="ECO:0007829" key="8">
    <source>
        <dbReference type="PDB" id="1M58"/>
    </source>
</evidence>
<dbReference type="PDB" id="1M58">
    <property type="method" value="NMR"/>
    <property type="chains" value="A=24-128"/>
</dbReference>
<dbReference type="GO" id="GO:0004519">
    <property type="term" value="F:endonuclease activity"/>
    <property type="evidence" value="ECO:0007669"/>
    <property type="project" value="UniProtKB-KW"/>
</dbReference>
<feature type="disulfide bond" evidence="8">
    <location>
        <begin position="42"/>
        <end position="91"/>
    </location>
</feature>
<feature type="disulfide bond" evidence="8">
    <location>
        <begin position="53"/>
        <end position="98"/>
    </location>
</feature>
<dbReference type="InterPro" id="IPR001427">
    <property type="entry name" value="RNaseA"/>
</dbReference>
<reference evidence="7" key="1">
    <citation type="journal article" date="2000" name="Nucleic Acids Res.">
        <title>Purification and cloning of cytotoxic ribonucleases from Rana catesbeiana (bullfrog).</title>
        <authorList>
            <person name="Liao Y.D."/>
            <person name="Huang H.C."/>
            <person name="Leu Y.J."/>
            <person name="Wei C.W."/>
            <person name="Tang P.C."/>
            <person name="Wang S.C."/>
        </authorList>
    </citation>
    <scope>NUCLEOTIDE SEQUENCE</scope>
    <source>
        <tissue evidence="7">Liver</tissue>
    </source>
</reference>
<keyword evidence="8" id="KW-0002">3D-structure</keyword>
<feature type="disulfide bond" evidence="8">
    <location>
        <begin position="110"/>
        <end position="127"/>
    </location>
</feature>
<dbReference type="InterPro" id="IPR023412">
    <property type="entry name" value="RNaseA_domain"/>
</dbReference>
<dbReference type="CDD" id="cd06265">
    <property type="entry name" value="RNase_A_canonical"/>
    <property type="match status" value="1"/>
</dbReference>
<dbReference type="AlphaFoldDB" id="Q9DFY8"/>
<evidence type="ECO:0000256" key="1">
    <source>
        <dbReference type="ARBA" id="ARBA00005600"/>
    </source>
</evidence>
<dbReference type="SUPFAM" id="SSF54076">
    <property type="entry name" value="RNase A-like"/>
    <property type="match status" value="1"/>
</dbReference>
<keyword evidence="4 5" id="KW-0378">Hydrolase</keyword>
<dbReference type="EMBL" id="AF242553">
    <property type="protein sequence ID" value="AAG31439.1"/>
    <property type="molecule type" value="Genomic_DNA"/>
</dbReference>
<keyword evidence="3 5" id="KW-0255">Endonuclease</keyword>
<protein>
    <submittedName>
        <fullName evidence="7">RC-RNase2 ribonuclease</fullName>
    </submittedName>
</protein>
<dbReference type="PANTHER" id="PTHR11437:SF66">
    <property type="entry name" value="RNASE 3"/>
    <property type="match status" value="1"/>
</dbReference>
<dbReference type="GO" id="GO:0050830">
    <property type="term" value="P:defense response to Gram-positive bacterium"/>
    <property type="evidence" value="ECO:0007669"/>
    <property type="project" value="TreeGrafter"/>
</dbReference>
<sequence precursor="true">MFPKFSFLLIFAVVLSLTHKSLCQNWETFQKKHLTDTRDVKCDAEMKKALFDCKQKNTFIYARPGRVQALCKNIIVSKNVLSTDEFYLSDCNRIKLPCHYKLKKSSNTICITCENKLPVHFVAVEECP</sequence>
<dbReference type="InterPro" id="IPR036816">
    <property type="entry name" value="RNaseA-like_dom_sf"/>
</dbReference>
<dbReference type="GO" id="GO:0016787">
    <property type="term" value="F:hydrolase activity"/>
    <property type="evidence" value="ECO:0007669"/>
    <property type="project" value="UniProtKB-KW"/>
</dbReference>
<feature type="signal peptide" evidence="5">
    <location>
        <begin position="1"/>
        <end position="23"/>
    </location>
</feature>
<dbReference type="SMR" id="Q9DFY8"/>
<comment type="similarity">
    <text evidence="1 5">Belongs to the pancreatic ribonuclease family.</text>
</comment>
<proteinExistence type="evidence at protein level"/>
<dbReference type="PDBsum" id="1M58"/>
<dbReference type="SMART" id="SM00092">
    <property type="entry name" value="RNAse_Pc"/>
    <property type="match status" value="1"/>
</dbReference>
<evidence type="ECO:0000256" key="3">
    <source>
        <dbReference type="ARBA" id="ARBA00022759"/>
    </source>
</evidence>
<feature type="domain" description="Ribonuclease A-domain" evidence="6">
    <location>
        <begin position="22"/>
        <end position="125"/>
    </location>
</feature>
<name>Q9DFY8_AQUCT</name>
<reference evidence="7" key="3">
    <citation type="submission" date="2001-08" db="EMBL/GenBank/DDBJ databases">
        <authorList>
            <person name="Frohberg C."/>
        </authorList>
    </citation>
    <scope>NUCLEOTIDE SEQUENCE</scope>
    <source>
        <tissue evidence="7">Liver</tissue>
    </source>
</reference>
<feature type="chain" id="PRO_5009031930" evidence="5">
    <location>
        <begin position="24"/>
        <end position="128"/>
    </location>
</feature>
<dbReference type="InterPro" id="IPR023411">
    <property type="entry name" value="RNaseA_AS"/>
</dbReference>
<dbReference type="Gene3D" id="3.10.130.10">
    <property type="entry name" value="Ribonuclease A-like domain"/>
    <property type="match status" value="1"/>
</dbReference>
<evidence type="ECO:0000256" key="2">
    <source>
        <dbReference type="ARBA" id="ARBA00022722"/>
    </source>
</evidence>
<keyword evidence="5" id="KW-0732">Signal</keyword>
<organism evidence="7">
    <name type="scientific">Aquarana catesbeiana</name>
    <name type="common">American bullfrog</name>
    <name type="synonym">Rana catesbeiana</name>
    <dbReference type="NCBI Taxonomy" id="8400"/>
    <lineage>
        <taxon>Eukaryota</taxon>
        <taxon>Metazoa</taxon>
        <taxon>Chordata</taxon>
        <taxon>Craniata</taxon>
        <taxon>Vertebrata</taxon>
        <taxon>Euteleostomi</taxon>
        <taxon>Amphibia</taxon>
        <taxon>Batrachia</taxon>
        <taxon>Anura</taxon>
        <taxon>Neobatrachia</taxon>
        <taxon>Ranoidea</taxon>
        <taxon>Ranidae</taxon>
        <taxon>Aquarana</taxon>
    </lineage>
</organism>
<evidence type="ECO:0000259" key="6">
    <source>
        <dbReference type="SMART" id="SM00092"/>
    </source>
</evidence>
<dbReference type="EvolutionaryTrace" id="Q9DFY8"/>
<dbReference type="PROSITE" id="PS00127">
    <property type="entry name" value="RNASE_PANCREATIC"/>
    <property type="match status" value="1"/>
</dbReference>
<evidence type="ECO:0000256" key="4">
    <source>
        <dbReference type="ARBA" id="ARBA00022801"/>
    </source>
</evidence>
<dbReference type="Pfam" id="PF00074">
    <property type="entry name" value="RnaseA"/>
    <property type="match status" value="1"/>
</dbReference>
<dbReference type="GO" id="GO:0003676">
    <property type="term" value="F:nucleic acid binding"/>
    <property type="evidence" value="ECO:0007669"/>
    <property type="project" value="InterPro"/>
</dbReference>
<reference evidence="8" key="2">
    <citation type="journal article" date="2001" name="J. Biomol. NMR">
        <title>1H, 15N and 13C resonance assignments and secondary structure determination of the RC-RNase 2 from oocytes of bullfrog Rana catesbeiana.</title>
        <authorList>
            <person name="Hsu C.H."/>
            <person name="Chen L.W."/>
            <person name="Liao Y.D."/>
            <person name="Wu S.H."/>
            <person name="Chen C."/>
        </authorList>
    </citation>
    <scope>STRUCTURE BY NMR OF 24-128</scope>
    <scope>DISULFIDE BONDS</scope>
</reference>
<evidence type="ECO:0000313" key="7">
    <source>
        <dbReference type="EMBL" id="AAG31439.1"/>
    </source>
</evidence>
<feature type="disulfide bond" evidence="8">
    <location>
        <begin position="71"/>
        <end position="113"/>
    </location>
</feature>